<dbReference type="HOGENOM" id="CLU_1046050_0_0_1"/>
<dbReference type="AlphaFoldDB" id="A0A0C3BVG1"/>
<feature type="compositionally biased region" description="Polar residues" evidence="1">
    <location>
        <begin position="79"/>
        <end position="91"/>
    </location>
</feature>
<reference evidence="3" key="2">
    <citation type="submission" date="2015-01" db="EMBL/GenBank/DDBJ databases">
        <title>Evolutionary Origins and Diversification of the Mycorrhizal Mutualists.</title>
        <authorList>
            <consortium name="DOE Joint Genome Institute"/>
            <consortium name="Mycorrhizal Genomics Consortium"/>
            <person name="Kohler A."/>
            <person name="Kuo A."/>
            <person name="Nagy L.G."/>
            <person name="Floudas D."/>
            <person name="Copeland A."/>
            <person name="Barry K.W."/>
            <person name="Cichocki N."/>
            <person name="Veneault-Fourrey C."/>
            <person name="LaButti K."/>
            <person name="Lindquist E.A."/>
            <person name="Lipzen A."/>
            <person name="Lundell T."/>
            <person name="Morin E."/>
            <person name="Murat C."/>
            <person name="Riley R."/>
            <person name="Ohm R."/>
            <person name="Sun H."/>
            <person name="Tunlid A."/>
            <person name="Henrissat B."/>
            <person name="Grigoriev I.V."/>
            <person name="Hibbett D.S."/>
            <person name="Martin F."/>
        </authorList>
    </citation>
    <scope>NUCLEOTIDE SEQUENCE [LARGE SCALE GENOMIC DNA]</scope>
    <source>
        <strain evidence="3">h7</strain>
    </source>
</reference>
<dbReference type="Proteomes" id="UP000053424">
    <property type="component" value="Unassembled WGS sequence"/>
</dbReference>
<evidence type="ECO:0000313" key="3">
    <source>
        <dbReference type="Proteomes" id="UP000053424"/>
    </source>
</evidence>
<organism evidence="2 3">
    <name type="scientific">Hebeloma cylindrosporum</name>
    <dbReference type="NCBI Taxonomy" id="76867"/>
    <lineage>
        <taxon>Eukaryota</taxon>
        <taxon>Fungi</taxon>
        <taxon>Dikarya</taxon>
        <taxon>Basidiomycota</taxon>
        <taxon>Agaricomycotina</taxon>
        <taxon>Agaricomycetes</taxon>
        <taxon>Agaricomycetidae</taxon>
        <taxon>Agaricales</taxon>
        <taxon>Agaricineae</taxon>
        <taxon>Hymenogastraceae</taxon>
        <taxon>Hebeloma</taxon>
    </lineage>
</organism>
<proteinExistence type="predicted"/>
<accession>A0A0C3BVG1</accession>
<feature type="region of interest" description="Disordered" evidence="1">
    <location>
        <begin position="1"/>
        <end position="167"/>
    </location>
</feature>
<evidence type="ECO:0000313" key="2">
    <source>
        <dbReference type="EMBL" id="KIM35391.1"/>
    </source>
</evidence>
<dbReference type="EMBL" id="KN831821">
    <property type="protein sequence ID" value="KIM35391.1"/>
    <property type="molecule type" value="Genomic_DNA"/>
</dbReference>
<reference evidence="2 3" key="1">
    <citation type="submission" date="2014-04" db="EMBL/GenBank/DDBJ databases">
        <authorList>
            <consortium name="DOE Joint Genome Institute"/>
            <person name="Kuo A."/>
            <person name="Gay G."/>
            <person name="Dore J."/>
            <person name="Kohler A."/>
            <person name="Nagy L.G."/>
            <person name="Floudas D."/>
            <person name="Copeland A."/>
            <person name="Barry K.W."/>
            <person name="Cichocki N."/>
            <person name="Veneault-Fourrey C."/>
            <person name="LaButti K."/>
            <person name="Lindquist E.A."/>
            <person name="Lipzen A."/>
            <person name="Lundell T."/>
            <person name="Morin E."/>
            <person name="Murat C."/>
            <person name="Sun H."/>
            <person name="Tunlid A."/>
            <person name="Henrissat B."/>
            <person name="Grigoriev I.V."/>
            <person name="Hibbett D.S."/>
            <person name="Martin F."/>
            <person name="Nordberg H.P."/>
            <person name="Cantor M.N."/>
            <person name="Hua S.X."/>
        </authorList>
    </citation>
    <scope>NUCLEOTIDE SEQUENCE [LARGE SCALE GENOMIC DNA]</scope>
    <source>
        <strain evidence="3">h7</strain>
    </source>
</reference>
<gene>
    <name evidence="2" type="ORF">M413DRAFT_14562</name>
</gene>
<evidence type="ECO:0000256" key="1">
    <source>
        <dbReference type="SAM" id="MobiDB-lite"/>
    </source>
</evidence>
<name>A0A0C3BVG1_HEBCY</name>
<protein>
    <submittedName>
        <fullName evidence="2">Uncharacterized protein</fullName>
    </submittedName>
</protein>
<keyword evidence="3" id="KW-1185">Reference proteome</keyword>
<sequence>MRETSSSKNIRLAGQARARPSSITSSAHSVEAPSPNNNHRHQPSAETRRPAAESTPGPALYHSRSPRSIGKDFRPTTGPIPTSFPQGNTSAHRNDASLNHPKPATSNFKHWAPPSVSSATPSPPRSFETDDSTPLPSQAEKRPRQDEPIPETEGKRKKTNARERTPKKIRDEFQPNPTIIAWAVEDGKGEKDKFRAFYAPSRSEGYPNNTQHHTLEAIGYAALSMRRWIEGIAMERVEGPGAIIIRKIVATTTATCGSFETMVSFS</sequence>